<dbReference type="EMBL" id="ACPB03019785">
    <property type="status" value="NOT_ANNOTATED_CDS"/>
    <property type="molecule type" value="Genomic_DNA"/>
</dbReference>
<evidence type="ECO:0000313" key="2">
    <source>
        <dbReference type="Proteomes" id="UP000015103"/>
    </source>
</evidence>
<keyword evidence="2" id="KW-1185">Reference proteome</keyword>
<dbReference type="VEuPathDB" id="VectorBase:RPRC005025"/>
<evidence type="ECO:0000313" key="1">
    <source>
        <dbReference type="EnsemblMetazoa" id="RPRC005025-PA"/>
    </source>
</evidence>
<dbReference type="HOGENOM" id="CLU_2797138_0_0_1"/>
<dbReference type="InParanoid" id="T1HLV1"/>
<dbReference type="AlphaFoldDB" id="T1HLV1"/>
<reference evidence="1" key="1">
    <citation type="submission" date="2015-05" db="UniProtKB">
        <authorList>
            <consortium name="EnsemblMetazoa"/>
        </authorList>
    </citation>
    <scope>IDENTIFICATION</scope>
</reference>
<organism evidence="1 2">
    <name type="scientific">Rhodnius prolixus</name>
    <name type="common">Triatomid bug</name>
    <dbReference type="NCBI Taxonomy" id="13249"/>
    <lineage>
        <taxon>Eukaryota</taxon>
        <taxon>Metazoa</taxon>
        <taxon>Ecdysozoa</taxon>
        <taxon>Arthropoda</taxon>
        <taxon>Hexapoda</taxon>
        <taxon>Insecta</taxon>
        <taxon>Pterygota</taxon>
        <taxon>Neoptera</taxon>
        <taxon>Paraneoptera</taxon>
        <taxon>Hemiptera</taxon>
        <taxon>Heteroptera</taxon>
        <taxon>Panheteroptera</taxon>
        <taxon>Cimicomorpha</taxon>
        <taxon>Reduviidae</taxon>
        <taxon>Triatominae</taxon>
        <taxon>Rhodnius</taxon>
    </lineage>
</organism>
<accession>T1HLV1</accession>
<dbReference type="Proteomes" id="UP000015103">
    <property type="component" value="Unassembled WGS sequence"/>
</dbReference>
<proteinExistence type="predicted"/>
<name>T1HLV1_RHOPR</name>
<protein>
    <submittedName>
        <fullName evidence="1">Uncharacterized protein</fullName>
    </submittedName>
</protein>
<sequence length="68" mass="7842">MTHWLYTRTLIPIITYGEVVWWRKTEQQAIKALARVQKLVCPFDYGGLEQCPYSLGITMGAVRTAPRD</sequence>
<dbReference type="EnsemblMetazoa" id="RPRC005025-RA">
    <property type="protein sequence ID" value="RPRC005025-PA"/>
    <property type="gene ID" value="RPRC005025"/>
</dbReference>